<evidence type="ECO:0008006" key="6">
    <source>
        <dbReference type="Google" id="ProtNLM"/>
    </source>
</evidence>
<feature type="chain" id="PRO_5040788914" description="CHAP domain-containing protein" evidence="1">
    <location>
        <begin position="35"/>
        <end position="411"/>
    </location>
</feature>
<dbReference type="PROSITE" id="PS50911">
    <property type="entry name" value="CHAP"/>
    <property type="match status" value="1"/>
</dbReference>
<dbReference type="Gene3D" id="2.90.10.30">
    <property type="match status" value="1"/>
</dbReference>
<dbReference type="PROSITE" id="PS50927">
    <property type="entry name" value="BULB_LECTIN"/>
    <property type="match status" value="2"/>
</dbReference>
<dbReference type="Gene3D" id="2.90.10.10">
    <property type="entry name" value="Bulb-type lectin domain"/>
    <property type="match status" value="2"/>
</dbReference>
<evidence type="ECO:0000256" key="1">
    <source>
        <dbReference type="SAM" id="SignalP"/>
    </source>
</evidence>
<feature type="domain" description="Bulb-type lectin" evidence="3">
    <location>
        <begin position="297"/>
        <end position="406"/>
    </location>
</feature>
<comment type="caution">
    <text evidence="4">The sequence shown here is derived from an EMBL/GenBank/DDBJ whole genome shotgun (WGS) entry which is preliminary data.</text>
</comment>
<proteinExistence type="predicted"/>
<feature type="domain" description="Bulb-type lectin" evidence="3">
    <location>
        <begin position="178"/>
        <end position="287"/>
    </location>
</feature>
<dbReference type="Pfam" id="PF05257">
    <property type="entry name" value="CHAP"/>
    <property type="match status" value="1"/>
</dbReference>
<feature type="signal peptide" evidence="1">
    <location>
        <begin position="1"/>
        <end position="34"/>
    </location>
</feature>
<keyword evidence="1" id="KW-0732">Signal</keyword>
<dbReference type="SUPFAM" id="SSF51110">
    <property type="entry name" value="alpha-D-mannose-specific plant lectins"/>
    <property type="match status" value="2"/>
</dbReference>
<accession>A0A9W6S0C6</accession>
<protein>
    <recommendedName>
        <fullName evidence="6">CHAP domain-containing protein</fullName>
    </recommendedName>
</protein>
<dbReference type="CDD" id="cd00028">
    <property type="entry name" value="B_lectin"/>
    <property type="match status" value="1"/>
</dbReference>
<dbReference type="Proteomes" id="UP001165074">
    <property type="component" value="Unassembled WGS sequence"/>
</dbReference>
<name>A0A9W6S0C6_9ACTN</name>
<dbReference type="AlphaFoldDB" id="A0A9W6S0C6"/>
<reference evidence="4" key="1">
    <citation type="submission" date="2023-03" db="EMBL/GenBank/DDBJ databases">
        <title>Actinoallomurus iriomotensis NBRC 103684.</title>
        <authorList>
            <person name="Ichikawa N."/>
            <person name="Sato H."/>
            <person name="Tonouchi N."/>
        </authorList>
    </citation>
    <scope>NUCLEOTIDE SEQUENCE</scope>
    <source>
        <strain evidence="4">NBRC 103684</strain>
    </source>
</reference>
<gene>
    <name evidence="4" type="ORF">Airi02_040700</name>
</gene>
<feature type="domain" description="Peptidase C51" evidence="2">
    <location>
        <begin position="37"/>
        <end position="154"/>
    </location>
</feature>
<evidence type="ECO:0000259" key="2">
    <source>
        <dbReference type="PROSITE" id="PS50911"/>
    </source>
</evidence>
<dbReference type="SUPFAM" id="SSF54001">
    <property type="entry name" value="Cysteine proteinases"/>
    <property type="match status" value="1"/>
</dbReference>
<dbReference type="InterPro" id="IPR001480">
    <property type="entry name" value="Bulb-type_lectin_dom"/>
</dbReference>
<dbReference type="InterPro" id="IPR007921">
    <property type="entry name" value="CHAP_dom"/>
</dbReference>
<dbReference type="InterPro" id="IPR038765">
    <property type="entry name" value="Papain-like_cys_pep_sf"/>
</dbReference>
<sequence length="411" mass="43409">MKSRLAGKARALATTLIVGLVVATGVAFAPAATAGTDDYPSQWRNAPQDSVVDQWGEYNRECTSFVAWRLHARNGYEMDFHADATQWRQRAQAEGVRVDTTPAVGAVAWWSFGHVAWVEAVSGGNVTVEDYNYGLTGQYAERTISAGSPTNYLHFKDLVGGGGSGQGDGVGGAHYFGKNHLDPGDVLSPNQYIASSDLEFALILQNDGNLVLYGGGYRPIWATNTGGRSVRDAAMQSDGNLVLYGPGGSVVWASNTGGSGPSHLQLQDDGNAVLYKNAGGVSWATNTGGHNTFTYDGSGLPAGSILYPGHFLRSPDDRYALLLQGDGNLVLFGPGYHVLWASNTGGYPTKDATAQTDGDFVLYSRDGGAVWSTFTGGRGSSHLVVQSDGNVVLYKDDGGGAIWATYTTGRI</sequence>
<dbReference type="EMBL" id="BSTK01000005">
    <property type="protein sequence ID" value="GLY86141.1"/>
    <property type="molecule type" value="Genomic_DNA"/>
</dbReference>
<keyword evidence="5" id="KW-1185">Reference proteome</keyword>
<dbReference type="InterPro" id="IPR036426">
    <property type="entry name" value="Bulb-type_lectin_dom_sf"/>
</dbReference>
<dbReference type="Gene3D" id="3.90.1720.10">
    <property type="entry name" value="endopeptidase domain like (from Nostoc punctiforme)"/>
    <property type="match status" value="1"/>
</dbReference>
<evidence type="ECO:0000259" key="3">
    <source>
        <dbReference type="PROSITE" id="PS50927"/>
    </source>
</evidence>
<evidence type="ECO:0000313" key="5">
    <source>
        <dbReference type="Proteomes" id="UP001165074"/>
    </source>
</evidence>
<dbReference type="RefSeq" id="WP_285573718.1">
    <property type="nucleotide sequence ID" value="NZ_BSTK01000005.1"/>
</dbReference>
<evidence type="ECO:0000313" key="4">
    <source>
        <dbReference type="EMBL" id="GLY86141.1"/>
    </source>
</evidence>
<dbReference type="SMART" id="SM00108">
    <property type="entry name" value="B_lectin"/>
    <property type="match status" value="2"/>
</dbReference>
<organism evidence="4 5">
    <name type="scientific">Actinoallomurus iriomotensis</name>
    <dbReference type="NCBI Taxonomy" id="478107"/>
    <lineage>
        <taxon>Bacteria</taxon>
        <taxon>Bacillati</taxon>
        <taxon>Actinomycetota</taxon>
        <taxon>Actinomycetes</taxon>
        <taxon>Streptosporangiales</taxon>
        <taxon>Thermomonosporaceae</taxon>
        <taxon>Actinoallomurus</taxon>
    </lineage>
</organism>